<keyword evidence="1" id="KW-0472">Membrane</keyword>
<protein>
    <submittedName>
        <fullName evidence="2">DUF3789 domain-containing protein</fullName>
    </submittedName>
</protein>
<keyword evidence="1" id="KW-1133">Transmembrane helix</keyword>
<evidence type="ECO:0000256" key="1">
    <source>
        <dbReference type="SAM" id="Phobius"/>
    </source>
</evidence>
<accession>A0ABR7F7C6</accession>
<proteinExistence type="predicted"/>
<dbReference type="Proteomes" id="UP000654573">
    <property type="component" value="Unassembled WGS sequence"/>
</dbReference>
<organism evidence="2 3">
    <name type="scientific">Blautia celeris</name>
    <dbReference type="NCBI Taxonomy" id="2763026"/>
    <lineage>
        <taxon>Bacteria</taxon>
        <taxon>Bacillati</taxon>
        <taxon>Bacillota</taxon>
        <taxon>Clostridia</taxon>
        <taxon>Lachnospirales</taxon>
        <taxon>Lachnospiraceae</taxon>
        <taxon>Blautia</taxon>
    </lineage>
</organism>
<feature type="transmembrane region" description="Helical" evidence="1">
    <location>
        <begin position="6"/>
        <end position="24"/>
    </location>
</feature>
<reference evidence="2 3" key="1">
    <citation type="submission" date="2020-08" db="EMBL/GenBank/DDBJ databases">
        <title>Genome public.</title>
        <authorList>
            <person name="Liu C."/>
            <person name="Sun Q."/>
        </authorList>
    </citation>
    <scope>NUCLEOTIDE SEQUENCE [LARGE SCALE GENOMIC DNA]</scope>
    <source>
        <strain evidence="2 3">NSJ-34</strain>
    </source>
</reference>
<name>A0ABR7F7C6_9FIRM</name>
<evidence type="ECO:0000313" key="3">
    <source>
        <dbReference type="Proteomes" id="UP000654573"/>
    </source>
</evidence>
<evidence type="ECO:0000313" key="2">
    <source>
        <dbReference type="EMBL" id="MBC5671112.1"/>
    </source>
</evidence>
<dbReference type="EMBL" id="JACOOU010000001">
    <property type="protein sequence ID" value="MBC5671112.1"/>
    <property type="molecule type" value="Genomic_DNA"/>
</dbReference>
<dbReference type="RefSeq" id="WP_103732278.1">
    <property type="nucleotide sequence ID" value="NZ_JACOOU010000001.1"/>
</dbReference>
<comment type="caution">
    <text evidence="2">The sequence shown here is derived from an EMBL/GenBank/DDBJ whole genome shotgun (WGS) entry which is preliminary data.</text>
</comment>
<gene>
    <name evidence="2" type="ORF">H8S76_02550</name>
</gene>
<sequence>MAGFMVGFLIGTLFGVSIMCLVQINRYHGKDGEGT</sequence>
<keyword evidence="1" id="KW-0812">Transmembrane</keyword>
<keyword evidence="3" id="KW-1185">Reference proteome</keyword>